<dbReference type="EMBL" id="FRAP01000017">
    <property type="protein sequence ID" value="SHL05761.1"/>
    <property type="molecule type" value="Genomic_DNA"/>
</dbReference>
<evidence type="ECO:0000256" key="2">
    <source>
        <dbReference type="ARBA" id="ARBA00022801"/>
    </source>
</evidence>
<dbReference type="NCBIfam" id="TIGR01493">
    <property type="entry name" value="HAD-SF-IA-v2"/>
    <property type="match status" value="1"/>
</dbReference>
<reference evidence="3 4" key="1">
    <citation type="submission" date="2016-11" db="EMBL/GenBank/DDBJ databases">
        <authorList>
            <person name="Jaros S."/>
            <person name="Januszkiewicz K."/>
            <person name="Wedrychowicz H."/>
        </authorList>
    </citation>
    <scope>NUCLEOTIDE SEQUENCE [LARGE SCALE GENOMIC DNA]</scope>
    <source>
        <strain evidence="3 4">DSM 43832</strain>
    </source>
</reference>
<proteinExistence type="inferred from homology"/>
<dbReference type="PANTHER" id="PTHR43316:SF3">
    <property type="entry name" value="HALOACID DEHALOGENASE, TYPE II (AFU_ORTHOLOGUE AFUA_2G07750)-RELATED"/>
    <property type="match status" value="1"/>
</dbReference>
<accession>A0A1M6XIJ3</accession>
<dbReference type="PRINTS" id="PR00413">
    <property type="entry name" value="HADHALOGNASE"/>
</dbReference>
<comment type="similarity">
    <text evidence="1">Belongs to the HAD-like hydrolase superfamily. S-2-haloalkanoic acid dehalogenase family.</text>
</comment>
<dbReference type="InterPro" id="IPR023198">
    <property type="entry name" value="PGP-like_dom2"/>
</dbReference>
<dbReference type="GO" id="GO:0019120">
    <property type="term" value="F:hydrolase activity, acting on acid halide bonds, in C-halide compounds"/>
    <property type="evidence" value="ECO:0007669"/>
    <property type="project" value="InterPro"/>
</dbReference>
<dbReference type="NCBIfam" id="TIGR01428">
    <property type="entry name" value="HAD_type_II"/>
    <property type="match status" value="1"/>
</dbReference>
<dbReference type="InterPro" id="IPR006328">
    <property type="entry name" value="2-HAD"/>
</dbReference>
<evidence type="ECO:0000313" key="4">
    <source>
        <dbReference type="Proteomes" id="UP000184363"/>
    </source>
</evidence>
<name>A0A1M6XIJ3_PSETH</name>
<dbReference type="InterPro" id="IPR006439">
    <property type="entry name" value="HAD-SF_hydro_IA"/>
</dbReference>
<keyword evidence="4" id="KW-1185">Reference proteome</keyword>
<gene>
    <name evidence="3" type="ORF">SAMN05443637_11722</name>
</gene>
<protein>
    <submittedName>
        <fullName evidence="3">2-haloacid dehalogenase</fullName>
    </submittedName>
</protein>
<dbReference type="CDD" id="cd02588">
    <property type="entry name" value="HAD_L2-DEX"/>
    <property type="match status" value="1"/>
</dbReference>
<dbReference type="Gene3D" id="3.40.50.1000">
    <property type="entry name" value="HAD superfamily/HAD-like"/>
    <property type="match status" value="1"/>
</dbReference>
<dbReference type="SFLD" id="SFLDG01129">
    <property type="entry name" value="C1.5:_HAD__Beta-PGM__Phosphata"/>
    <property type="match status" value="1"/>
</dbReference>
<organism evidence="3 4">
    <name type="scientific">Pseudonocardia thermophila</name>
    <dbReference type="NCBI Taxonomy" id="1848"/>
    <lineage>
        <taxon>Bacteria</taxon>
        <taxon>Bacillati</taxon>
        <taxon>Actinomycetota</taxon>
        <taxon>Actinomycetes</taxon>
        <taxon>Pseudonocardiales</taxon>
        <taxon>Pseudonocardiaceae</taxon>
        <taxon>Pseudonocardia</taxon>
    </lineage>
</organism>
<sequence>MFDLYGTLVDPLDVVSTLGEVIPGDEAADVAALWRRTQLDYAFRLTLMGRYRTFEWVTARALDHALDATGHDLADEVRRALLQAYDRLALYPDVRPALELLVERGHDCYVLSNGSPGMLRRSLESAGLTGFFSGWISVDEVGAFKPAPQVYRHAGEVIGRVVTSMRMVSCNPFDVVGAAAAGMRTAWVNRSGRPFDRIGERPDLMGSDLVDLAHRITAVSA</sequence>
<dbReference type="PANTHER" id="PTHR43316">
    <property type="entry name" value="HYDROLASE, HALOACID DELAHOGENASE-RELATED"/>
    <property type="match status" value="1"/>
</dbReference>
<dbReference type="SUPFAM" id="SSF56784">
    <property type="entry name" value="HAD-like"/>
    <property type="match status" value="1"/>
</dbReference>
<dbReference type="SFLD" id="SFLDS00003">
    <property type="entry name" value="Haloacid_Dehalogenase"/>
    <property type="match status" value="1"/>
</dbReference>
<dbReference type="Proteomes" id="UP000184363">
    <property type="component" value="Unassembled WGS sequence"/>
</dbReference>
<dbReference type="STRING" id="1848.SAMN05443637_11722"/>
<dbReference type="InterPro" id="IPR023214">
    <property type="entry name" value="HAD_sf"/>
</dbReference>
<dbReference type="AlphaFoldDB" id="A0A1M6XIJ3"/>
<dbReference type="InterPro" id="IPR036412">
    <property type="entry name" value="HAD-like_sf"/>
</dbReference>
<evidence type="ECO:0000313" key="3">
    <source>
        <dbReference type="EMBL" id="SHL05761.1"/>
    </source>
</evidence>
<evidence type="ECO:0000256" key="1">
    <source>
        <dbReference type="ARBA" id="ARBA00008106"/>
    </source>
</evidence>
<dbReference type="Gene3D" id="1.10.150.240">
    <property type="entry name" value="Putative phosphatase, domain 2"/>
    <property type="match status" value="1"/>
</dbReference>
<keyword evidence="2" id="KW-0378">Hydrolase</keyword>
<dbReference type="Pfam" id="PF00702">
    <property type="entry name" value="Hydrolase"/>
    <property type="match status" value="1"/>
</dbReference>
<dbReference type="InterPro" id="IPR051540">
    <property type="entry name" value="S-2-haloacid_dehalogenase"/>
</dbReference>